<keyword evidence="2" id="KW-1185">Reference proteome</keyword>
<dbReference type="Proteomes" id="UP001732700">
    <property type="component" value="Chromosome 3C"/>
</dbReference>
<reference evidence="1" key="1">
    <citation type="submission" date="2021-05" db="EMBL/GenBank/DDBJ databases">
        <authorList>
            <person name="Scholz U."/>
            <person name="Mascher M."/>
            <person name="Fiebig A."/>
        </authorList>
    </citation>
    <scope>NUCLEOTIDE SEQUENCE [LARGE SCALE GENOMIC DNA]</scope>
</reference>
<reference evidence="1" key="2">
    <citation type="submission" date="2025-09" db="UniProtKB">
        <authorList>
            <consortium name="EnsemblPlants"/>
        </authorList>
    </citation>
    <scope>IDENTIFICATION</scope>
</reference>
<protein>
    <submittedName>
        <fullName evidence="1">Uncharacterized protein</fullName>
    </submittedName>
</protein>
<name>A0ACD5VTB4_AVESA</name>
<dbReference type="EnsemblPlants" id="AVESA.00010b.r2.3CG0494300.1">
    <property type="protein sequence ID" value="AVESA.00010b.r2.3CG0494300.1.CDS"/>
    <property type="gene ID" value="AVESA.00010b.r2.3CG0494300"/>
</dbReference>
<sequence>MAAAAARSGSRRLFSIAAFVPRKLPIPPPKADALPNLFVRGLSKQTTIGGLREAFIKSGEAAHASSLKNSRWYMIKSNRSDSLTVRKECRKVLPSSIRPSASYSTQASENKPTQERTDLQTVEDPFDSPTYNIPEKPVTFAEGASYSVVILAGLGVAAMAGYAVFKELIFEPKEYKIFGKALARVQSDSQVTAKIGYPITGYGTESRNRAARQRIQNRVWTDEDGVEHVEVGFHIRGPHGAGKVFAEMFKDSSDRTWKFTFLLVEITSPRHAQMMLESYIPA</sequence>
<proteinExistence type="predicted"/>
<evidence type="ECO:0000313" key="1">
    <source>
        <dbReference type="EnsemblPlants" id="AVESA.00010b.r2.3CG0494300.1.CDS"/>
    </source>
</evidence>
<accession>A0ACD5VTB4</accession>
<organism evidence="1 2">
    <name type="scientific">Avena sativa</name>
    <name type="common">Oat</name>
    <dbReference type="NCBI Taxonomy" id="4498"/>
    <lineage>
        <taxon>Eukaryota</taxon>
        <taxon>Viridiplantae</taxon>
        <taxon>Streptophyta</taxon>
        <taxon>Embryophyta</taxon>
        <taxon>Tracheophyta</taxon>
        <taxon>Spermatophyta</taxon>
        <taxon>Magnoliopsida</taxon>
        <taxon>Liliopsida</taxon>
        <taxon>Poales</taxon>
        <taxon>Poaceae</taxon>
        <taxon>BOP clade</taxon>
        <taxon>Pooideae</taxon>
        <taxon>Poodae</taxon>
        <taxon>Poeae</taxon>
        <taxon>Poeae Chloroplast Group 1 (Aveneae type)</taxon>
        <taxon>Aveninae</taxon>
        <taxon>Avena</taxon>
    </lineage>
</organism>
<evidence type="ECO:0000313" key="2">
    <source>
        <dbReference type="Proteomes" id="UP001732700"/>
    </source>
</evidence>